<dbReference type="PANTHER" id="PTHR33308:SF9">
    <property type="entry name" value="PEPTIDOGLYCAN HYDROLASE FLGJ"/>
    <property type="match status" value="1"/>
</dbReference>
<protein>
    <submittedName>
        <fullName evidence="3">Flagellar assembly peptidoglycan hydrolase FlgJ</fullName>
    </submittedName>
</protein>
<gene>
    <name evidence="3" type="primary">flgJ</name>
    <name evidence="3" type="ORF">GQF02_02395</name>
</gene>
<evidence type="ECO:0000256" key="1">
    <source>
        <dbReference type="ARBA" id="ARBA00022801"/>
    </source>
</evidence>
<proteinExistence type="predicted"/>
<dbReference type="SMART" id="SM00047">
    <property type="entry name" value="LYZ2"/>
    <property type="match status" value="1"/>
</dbReference>
<dbReference type="PANTHER" id="PTHR33308">
    <property type="entry name" value="PEPTIDOGLYCAN HYDROLASE FLGJ"/>
    <property type="match status" value="1"/>
</dbReference>
<dbReference type="Proteomes" id="UP000467214">
    <property type="component" value="Unassembled WGS sequence"/>
</dbReference>
<organism evidence="3 4">
    <name type="scientific">Craterilacuibacter sinensis</name>
    <dbReference type="NCBI Taxonomy" id="2686017"/>
    <lineage>
        <taxon>Bacteria</taxon>
        <taxon>Pseudomonadati</taxon>
        <taxon>Pseudomonadota</taxon>
        <taxon>Betaproteobacteria</taxon>
        <taxon>Neisseriales</taxon>
        <taxon>Neisseriaceae</taxon>
        <taxon>Craterilacuibacter</taxon>
    </lineage>
</organism>
<sequence>MPAAATLPAPAPGAAGQFSALYRQTRQEVSDYIRHGESEAMPALSPDGAWLHSRLAMVGEAGAARAVSLAGSAEDFASAVLPYARQAASALGVAPEIVAAHAALESDWGRRPIVREDGANSFNLFGIKAGEGWQGERTRSVTHEFVDGQARKSVESFRAYPDYAAAFNDYARLISSNPRYRAALGVGSDGAAYARALAQGGYATDPDYAAKLSSVVTSLRQRQARVTTPAG</sequence>
<dbReference type="GO" id="GO:0016798">
    <property type="term" value="F:hydrolase activity, acting on glycosyl bonds"/>
    <property type="evidence" value="ECO:0007669"/>
    <property type="project" value="InterPro"/>
</dbReference>
<reference evidence="3 4" key="1">
    <citation type="submission" date="2019-12" db="EMBL/GenBank/DDBJ databases">
        <title>Neisseriaceae gen. nov. sp. Genome sequencing and assembly.</title>
        <authorList>
            <person name="Liu Z."/>
            <person name="Li A."/>
        </authorList>
    </citation>
    <scope>NUCLEOTIDE SEQUENCE [LARGE SCALE GENOMIC DNA]</scope>
    <source>
        <strain evidence="3 4">B2N2-7</strain>
    </source>
</reference>
<dbReference type="GO" id="GO:0044780">
    <property type="term" value="P:bacterial-type flagellum assembly"/>
    <property type="evidence" value="ECO:0007669"/>
    <property type="project" value="InterPro"/>
</dbReference>
<name>A0A845BHP0_9NEIS</name>
<dbReference type="AlphaFoldDB" id="A0A845BHP0"/>
<dbReference type="Gene3D" id="2.10.70.40">
    <property type="entry name" value="peptidoglycan hydrolase"/>
    <property type="match status" value="1"/>
</dbReference>
<dbReference type="InterPro" id="IPR013377">
    <property type="entry name" value="FlgJ"/>
</dbReference>
<keyword evidence="1 3" id="KW-0378">Hydrolase</keyword>
<dbReference type="GO" id="GO:0004040">
    <property type="term" value="F:amidase activity"/>
    <property type="evidence" value="ECO:0007669"/>
    <property type="project" value="InterPro"/>
</dbReference>
<keyword evidence="3" id="KW-0969">Cilium</keyword>
<dbReference type="Pfam" id="PF01832">
    <property type="entry name" value="Glucosaminidase"/>
    <property type="match status" value="1"/>
</dbReference>
<dbReference type="Gene3D" id="1.10.530.10">
    <property type="match status" value="1"/>
</dbReference>
<dbReference type="EMBL" id="WSSB01000001">
    <property type="protein sequence ID" value="MXR35825.1"/>
    <property type="molecule type" value="Genomic_DNA"/>
</dbReference>
<accession>A0A845BHP0</accession>
<dbReference type="PRINTS" id="PR01002">
    <property type="entry name" value="FLGFLGJ"/>
</dbReference>
<evidence type="ECO:0000259" key="2">
    <source>
        <dbReference type="SMART" id="SM00047"/>
    </source>
</evidence>
<feature type="domain" description="Mannosyl-glycoprotein endo-beta-N-acetylglucosamidase-like" evidence="2">
    <location>
        <begin position="66"/>
        <end position="220"/>
    </location>
</feature>
<comment type="caution">
    <text evidence="3">The sequence shown here is derived from an EMBL/GenBank/DDBJ whole genome shotgun (WGS) entry which is preliminary data.</text>
</comment>
<dbReference type="InterPro" id="IPR002901">
    <property type="entry name" value="MGlyc_endo_b_GlcNAc-like_dom"/>
</dbReference>
<evidence type="ECO:0000313" key="4">
    <source>
        <dbReference type="Proteomes" id="UP000467214"/>
    </source>
</evidence>
<dbReference type="GO" id="GO:0071973">
    <property type="term" value="P:bacterial-type flagellum-dependent cell motility"/>
    <property type="evidence" value="ECO:0007669"/>
    <property type="project" value="TreeGrafter"/>
</dbReference>
<dbReference type="NCBIfam" id="TIGR02541">
    <property type="entry name" value="flagell_FlgJ"/>
    <property type="match status" value="1"/>
</dbReference>
<evidence type="ECO:0000313" key="3">
    <source>
        <dbReference type="EMBL" id="MXR35825.1"/>
    </source>
</evidence>
<dbReference type="InterPro" id="IPR051056">
    <property type="entry name" value="Glycosyl_Hydrolase_73"/>
</dbReference>
<keyword evidence="3" id="KW-0966">Cell projection</keyword>
<keyword evidence="3" id="KW-0282">Flagellum</keyword>
<keyword evidence="4" id="KW-1185">Reference proteome</keyword>